<dbReference type="RefSeq" id="WP_119752071.1">
    <property type="nucleotide sequence ID" value="NZ_QZCG01000022.1"/>
</dbReference>
<sequence length="174" mass="18204">MRVISLTIGIAVFAGLAGCGNNAKLMNLTAGQNSPDEFAILPTRPISMPPDLALLPTPTPGGSNITDPTPEADAVAALGGNPGALADQGVAASDQGLVAYASRGGSDPAIRTTLAQSDQKWRARNQPRVLERVAGSSTYYRAYRRQSLDPLPELERWQRAGARTVTANPAPAEE</sequence>
<organism evidence="1 2">
    <name type="scientific">Paracoccus onubensis</name>
    <dbReference type="NCBI Taxonomy" id="1675788"/>
    <lineage>
        <taxon>Bacteria</taxon>
        <taxon>Pseudomonadati</taxon>
        <taxon>Pseudomonadota</taxon>
        <taxon>Alphaproteobacteria</taxon>
        <taxon>Rhodobacterales</taxon>
        <taxon>Paracoccaceae</taxon>
        <taxon>Paracoccus</taxon>
    </lineage>
</organism>
<dbReference type="EMBL" id="QZCG01000022">
    <property type="protein sequence ID" value="RJE81973.1"/>
    <property type="molecule type" value="Genomic_DNA"/>
</dbReference>
<dbReference type="InterPro" id="IPR021395">
    <property type="entry name" value="DUF3035"/>
</dbReference>
<dbReference type="PROSITE" id="PS51257">
    <property type="entry name" value="PROKAR_LIPOPROTEIN"/>
    <property type="match status" value="1"/>
</dbReference>
<dbReference type="AlphaFoldDB" id="A0A418SM03"/>
<evidence type="ECO:0000313" key="2">
    <source>
        <dbReference type="Proteomes" id="UP000284202"/>
    </source>
</evidence>
<evidence type="ECO:0000313" key="1">
    <source>
        <dbReference type="EMBL" id="RJE81973.1"/>
    </source>
</evidence>
<reference evidence="2" key="1">
    <citation type="submission" date="2018-09" db="EMBL/GenBank/DDBJ databases">
        <title>Acidovorax cavernicola nov. sp. isolated from Gruta de las Maravillas (Aracena, Spain).</title>
        <authorList>
            <person name="Jurado V."/>
            <person name="Gutierrez-Patricio S."/>
            <person name="Gonzalez-Pimentel J.L."/>
            <person name="Miller A.Z."/>
            <person name="Laiz L."/>
            <person name="Saiz-Jimenez C."/>
        </authorList>
    </citation>
    <scope>NUCLEOTIDE SEQUENCE [LARGE SCALE GENOMIC DNA]</scope>
    <source>
        <strain evidence="2">1011MAR3C25</strain>
    </source>
</reference>
<comment type="caution">
    <text evidence="1">The sequence shown here is derived from an EMBL/GenBank/DDBJ whole genome shotgun (WGS) entry which is preliminary data.</text>
</comment>
<dbReference type="Pfam" id="PF11233">
    <property type="entry name" value="DUF3035"/>
    <property type="match status" value="1"/>
</dbReference>
<name>A0A418SM03_9RHOB</name>
<dbReference type="Proteomes" id="UP000284202">
    <property type="component" value="Unassembled WGS sequence"/>
</dbReference>
<dbReference type="OrthoDB" id="7876689at2"/>
<keyword evidence="2" id="KW-1185">Reference proteome</keyword>
<gene>
    <name evidence="1" type="ORF">D3P04_22225</name>
</gene>
<protein>
    <submittedName>
        <fullName evidence="1">DUF3035 domain-containing protein</fullName>
    </submittedName>
</protein>
<accession>A0A418SM03</accession>
<proteinExistence type="predicted"/>